<feature type="region of interest" description="Disordered" evidence="1">
    <location>
        <begin position="1"/>
        <end position="99"/>
    </location>
</feature>
<organism evidence="2 3">
    <name type="scientific">Paspalum notatum var. saurae</name>
    <dbReference type="NCBI Taxonomy" id="547442"/>
    <lineage>
        <taxon>Eukaryota</taxon>
        <taxon>Viridiplantae</taxon>
        <taxon>Streptophyta</taxon>
        <taxon>Embryophyta</taxon>
        <taxon>Tracheophyta</taxon>
        <taxon>Spermatophyta</taxon>
        <taxon>Magnoliopsida</taxon>
        <taxon>Liliopsida</taxon>
        <taxon>Poales</taxon>
        <taxon>Poaceae</taxon>
        <taxon>PACMAD clade</taxon>
        <taxon>Panicoideae</taxon>
        <taxon>Andropogonodae</taxon>
        <taxon>Paspaleae</taxon>
        <taxon>Paspalinae</taxon>
        <taxon>Paspalum</taxon>
    </lineage>
</organism>
<protein>
    <submittedName>
        <fullName evidence="2">Uncharacterized protein</fullName>
    </submittedName>
</protein>
<proteinExistence type="predicted"/>
<name>A0AAQ3TUC5_PASNO</name>
<feature type="compositionally biased region" description="Pro residues" evidence="1">
    <location>
        <begin position="26"/>
        <end position="36"/>
    </location>
</feature>
<evidence type="ECO:0000313" key="3">
    <source>
        <dbReference type="Proteomes" id="UP001341281"/>
    </source>
</evidence>
<feature type="compositionally biased region" description="Low complexity" evidence="1">
    <location>
        <begin position="37"/>
        <end position="48"/>
    </location>
</feature>
<reference evidence="2 3" key="1">
    <citation type="submission" date="2024-02" db="EMBL/GenBank/DDBJ databases">
        <title>High-quality chromosome-scale genome assembly of Pensacola bahiagrass (Paspalum notatum Flugge var. saurae).</title>
        <authorList>
            <person name="Vega J.M."/>
            <person name="Podio M."/>
            <person name="Orjuela J."/>
            <person name="Siena L.A."/>
            <person name="Pessino S.C."/>
            <person name="Combes M.C."/>
            <person name="Mariac C."/>
            <person name="Albertini E."/>
            <person name="Pupilli F."/>
            <person name="Ortiz J.P.A."/>
            <person name="Leblanc O."/>
        </authorList>
    </citation>
    <scope>NUCLEOTIDE SEQUENCE [LARGE SCALE GENOMIC DNA]</scope>
    <source>
        <strain evidence="2">R1</strain>
        <tissue evidence="2">Leaf</tissue>
    </source>
</reference>
<dbReference type="EMBL" id="CP144749">
    <property type="protein sequence ID" value="WVZ78202.1"/>
    <property type="molecule type" value="Genomic_DNA"/>
</dbReference>
<keyword evidence="3" id="KW-1185">Reference proteome</keyword>
<evidence type="ECO:0000313" key="2">
    <source>
        <dbReference type="EMBL" id="WVZ78202.1"/>
    </source>
</evidence>
<dbReference type="AlphaFoldDB" id="A0AAQ3TUC5"/>
<accession>A0AAQ3TUC5</accession>
<evidence type="ECO:0000256" key="1">
    <source>
        <dbReference type="SAM" id="MobiDB-lite"/>
    </source>
</evidence>
<gene>
    <name evidence="2" type="ORF">U9M48_025951</name>
</gene>
<sequence>MSLPHQVPAARALFPRDAPRRSTAAAPPPFSPPHQVPVPVTSSSTGPPLGEERIHISGTVLDRIRRPPRLRLPLPPSASNPHPARLRRQSPAAKGEAPGPLRAYPLPAAMICLALSNAKVEWKCGFARQIRGNFGHFDGSLVGDTARTSLPQLCCTFEKWMSNANCKAPVTSSDD</sequence>
<dbReference type="Proteomes" id="UP001341281">
    <property type="component" value="Chromosome 05"/>
</dbReference>